<name>A0A218WVN2_PUNGR</name>
<proteinExistence type="predicted"/>
<dbReference type="Proteomes" id="UP000197138">
    <property type="component" value="Unassembled WGS sequence"/>
</dbReference>
<comment type="caution">
    <text evidence="1">The sequence shown here is derived from an EMBL/GenBank/DDBJ whole genome shotgun (WGS) entry which is preliminary data.</text>
</comment>
<dbReference type="AlphaFoldDB" id="A0A218WVN2"/>
<accession>A0A218WVN2</accession>
<protein>
    <submittedName>
        <fullName evidence="1">Uncharacterized protein</fullName>
    </submittedName>
</protein>
<evidence type="ECO:0000313" key="2">
    <source>
        <dbReference type="Proteomes" id="UP000197138"/>
    </source>
</evidence>
<evidence type="ECO:0000313" key="1">
    <source>
        <dbReference type="EMBL" id="OWM76666.1"/>
    </source>
</evidence>
<reference evidence="2" key="1">
    <citation type="journal article" date="2017" name="Plant J.">
        <title>The pomegranate (Punica granatum L.) genome and the genomics of punicalagin biosynthesis.</title>
        <authorList>
            <person name="Qin G."/>
            <person name="Xu C."/>
            <person name="Ming R."/>
            <person name="Tang H."/>
            <person name="Guyot R."/>
            <person name="Kramer E.M."/>
            <person name="Hu Y."/>
            <person name="Yi X."/>
            <person name="Qi Y."/>
            <person name="Xu X."/>
            <person name="Gao Z."/>
            <person name="Pan H."/>
            <person name="Jian J."/>
            <person name="Tian Y."/>
            <person name="Yue Z."/>
            <person name="Xu Y."/>
        </authorList>
    </citation>
    <scope>NUCLEOTIDE SEQUENCE [LARGE SCALE GENOMIC DNA]</scope>
    <source>
        <strain evidence="2">cv. Dabenzi</strain>
    </source>
</reference>
<gene>
    <name evidence="1" type="ORF">CDL15_Pgr009231</name>
</gene>
<dbReference type="EMBL" id="MTKT01003159">
    <property type="protein sequence ID" value="OWM76666.1"/>
    <property type="molecule type" value="Genomic_DNA"/>
</dbReference>
<organism evidence="1 2">
    <name type="scientific">Punica granatum</name>
    <name type="common">Pomegranate</name>
    <dbReference type="NCBI Taxonomy" id="22663"/>
    <lineage>
        <taxon>Eukaryota</taxon>
        <taxon>Viridiplantae</taxon>
        <taxon>Streptophyta</taxon>
        <taxon>Embryophyta</taxon>
        <taxon>Tracheophyta</taxon>
        <taxon>Spermatophyta</taxon>
        <taxon>Magnoliopsida</taxon>
        <taxon>eudicotyledons</taxon>
        <taxon>Gunneridae</taxon>
        <taxon>Pentapetalae</taxon>
        <taxon>rosids</taxon>
        <taxon>malvids</taxon>
        <taxon>Myrtales</taxon>
        <taxon>Lythraceae</taxon>
        <taxon>Punica</taxon>
    </lineage>
</organism>
<sequence>MANLDNILEDLVADGRLLICPFTTYTAPTVLTVNLDNLAARLTFWCRKVYSFYQPLSSHYCDTAMDITSAVSSDIEHMGTYALWCCYNRLRSVAARYSPATWTARMNPRAPCSNSMEFPSFISSLL</sequence>